<protein>
    <recommendedName>
        <fullName evidence="4">RxLR effector protein</fullName>
    </recommendedName>
</protein>
<feature type="signal peptide" evidence="1">
    <location>
        <begin position="1"/>
        <end position="17"/>
    </location>
</feature>
<organism evidence="2 3">
    <name type="scientific">Hyaloperonospora brassicae</name>
    <name type="common">Brassica downy mildew</name>
    <name type="synonym">Peronospora brassicae</name>
    <dbReference type="NCBI Taxonomy" id="162125"/>
    <lineage>
        <taxon>Eukaryota</taxon>
        <taxon>Sar</taxon>
        <taxon>Stramenopiles</taxon>
        <taxon>Oomycota</taxon>
        <taxon>Peronosporomycetes</taxon>
        <taxon>Peronosporales</taxon>
        <taxon>Peronosporaceae</taxon>
        <taxon>Hyaloperonospora</taxon>
    </lineage>
</organism>
<sequence>MRLVYIAAAALVVSCTCIDAFATAAKSKADIEPDVARVDGAADDHVDKADTERLTKAAEAQGDPLALRPEDEARNVGGGMKNLLVKGVDSTAGKAVDLVMLAAVRAQSRKKMLSMADPNKIDKPRRMLDPVWKAAAKNPTLKKINGKGANAVNKIKNLKIGRASVRDRYKMAQFKTYFKKGLTPNDFKFLKSIKKAKPTTRDELVRQYSVYYAGRQGKAARKKAAKSDAANIKIARAAVRKREKVDAAAEAADRKGAAAAAARNAAAVA</sequence>
<accession>A0AAV0TKU9</accession>
<keyword evidence="1" id="KW-0732">Signal</keyword>
<proteinExistence type="predicted"/>
<dbReference type="PROSITE" id="PS51257">
    <property type="entry name" value="PROKAR_LIPOPROTEIN"/>
    <property type="match status" value="1"/>
</dbReference>
<feature type="chain" id="PRO_5043740376" description="RxLR effector protein" evidence="1">
    <location>
        <begin position="18"/>
        <end position="269"/>
    </location>
</feature>
<gene>
    <name evidence="2" type="ORF">HBR001_LOCUS3145</name>
</gene>
<dbReference type="Proteomes" id="UP001162031">
    <property type="component" value="Unassembled WGS sequence"/>
</dbReference>
<evidence type="ECO:0000256" key="1">
    <source>
        <dbReference type="SAM" id="SignalP"/>
    </source>
</evidence>
<reference evidence="2" key="1">
    <citation type="submission" date="2022-12" db="EMBL/GenBank/DDBJ databases">
        <authorList>
            <person name="Webb A."/>
        </authorList>
    </citation>
    <scope>NUCLEOTIDE SEQUENCE</scope>
    <source>
        <strain evidence="2">Hp1</strain>
    </source>
</reference>
<keyword evidence="3" id="KW-1185">Reference proteome</keyword>
<dbReference type="EMBL" id="CANTFL010000483">
    <property type="protein sequence ID" value="CAI5723546.1"/>
    <property type="molecule type" value="Genomic_DNA"/>
</dbReference>
<evidence type="ECO:0008006" key="4">
    <source>
        <dbReference type="Google" id="ProtNLM"/>
    </source>
</evidence>
<comment type="caution">
    <text evidence="2">The sequence shown here is derived from an EMBL/GenBank/DDBJ whole genome shotgun (WGS) entry which is preliminary data.</text>
</comment>
<dbReference type="AlphaFoldDB" id="A0AAV0TKU9"/>
<name>A0AAV0TKU9_HYABA</name>
<evidence type="ECO:0000313" key="2">
    <source>
        <dbReference type="EMBL" id="CAI5723546.1"/>
    </source>
</evidence>
<evidence type="ECO:0000313" key="3">
    <source>
        <dbReference type="Proteomes" id="UP001162031"/>
    </source>
</evidence>